<comment type="caution">
    <text evidence="2">The sequence shown here is derived from an EMBL/GenBank/DDBJ whole genome shotgun (WGS) entry which is preliminary data.</text>
</comment>
<evidence type="ECO:0000313" key="3">
    <source>
        <dbReference type="Proteomes" id="UP001597282"/>
    </source>
</evidence>
<name>A0ABW4CD63_9BACL</name>
<evidence type="ECO:0000256" key="1">
    <source>
        <dbReference type="SAM" id="MobiDB-lite"/>
    </source>
</evidence>
<dbReference type="EMBL" id="JBHTNU010000025">
    <property type="protein sequence ID" value="MFD1428488.1"/>
    <property type="molecule type" value="Genomic_DNA"/>
</dbReference>
<proteinExistence type="predicted"/>
<feature type="region of interest" description="Disordered" evidence="1">
    <location>
        <begin position="1"/>
        <end position="33"/>
    </location>
</feature>
<reference evidence="3" key="1">
    <citation type="journal article" date="2019" name="Int. J. Syst. Evol. Microbiol.">
        <title>The Global Catalogue of Microorganisms (GCM) 10K type strain sequencing project: providing services to taxonomists for standard genome sequencing and annotation.</title>
        <authorList>
            <consortium name="The Broad Institute Genomics Platform"/>
            <consortium name="The Broad Institute Genome Sequencing Center for Infectious Disease"/>
            <person name="Wu L."/>
            <person name="Ma J."/>
        </authorList>
    </citation>
    <scope>NUCLEOTIDE SEQUENCE [LARGE SCALE GENOMIC DNA]</scope>
    <source>
        <strain evidence="3">S1</strain>
    </source>
</reference>
<dbReference type="RefSeq" id="WP_380167441.1">
    <property type="nucleotide sequence ID" value="NZ_JBHTNU010000025.1"/>
</dbReference>
<accession>A0ABW4CD63</accession>
<organism evidence="2 3">
    <name type="scientific">Kroppenstedtia sanguinis</name>
    <dbReference type="NCBI Taxonomy" id="1380684"/>
    <lineage>
        <taxon>Bacteria</taxon>
        <taxon>Bacillati</taxon>
        <taxon>Bacillota</taxon>
        <taxon>Bacilli</taxon>
        <taxon>Bacillales</taxon>
        <taxon>Thermoactinomycetaceae</taxon>
        <taxon>Kroppenstedtia</taxon>
    </lineage>
</organism>
<evidence type="ECO:0000313" key="2">
    <source>
        <dbReference type="EMBL" id="MFD1428488.1"/>
    </source>
</evidence>
<gene>
    <name evidence="2" type="ORF">ACFQ4Y_16430</name>
</gene>
<sequence length="42" mass="5069">MTQEEWKKMQEVMKPVREKQPLKKEEITRRPPGDLFKKIIGS</sequence>
<protein>
    <submittedName>
        <fullName evidence="2">Uncharacterized protein</fullName>
    </submittedName>
</protein>
<keyword evidence="3" id="KW-1185">Reference proteome</keyword>
<dbReference type="Proteomes" id="UP001597282">
    <property type="component" value="Unassembled WGS sequence"/>
</dbReference>